<dbReference type="OrthoDB" id="9808813at2"/>
<dbReference type="Pfam" id="PF00817">
    <property type="entry name" value="IMS"/>
    <property type="match status" value="1"/>
</dbReference>
<feature type="active site" evidence="16">
    <location>
        <position position="103"/>
    </location>
</feature>
<dbReference type="AlphaFoldDB" id="A0A518G076"/>
<evidence type="ECO:0000313" key="18">
    <source>
        <dbReference type="EMBL" id="QDV21999.1"/>
    </source>
</evidence>
<dbReference type="NCBIfam" id="NF003015">
    <property type="entry name" value="PRK03858.1"/>
    <property type="match status" value="1"/>
</dbReference>
<dbReference type="Proteomes" id="UP000318017">
    <property type="component" value="Chromosome"/>
</dbReference>
<dbReference type="InterPro" id="IPR017961">
    <property type="entry name" value="DNA_pol_Y-fam_little_finger"/>
</dbReference>
<dbReference type="Gene3D" id="3.30.70.270">
    <property type="match status" value="1"/>
</dbReference>
<dbReference type="InterPro" id="IPR022880">
    <property type="entry name" value="DNApol_IV"/>
</dbReference>
<comment type="subcellular location">
    <subcellularLocation>
        <location evidence="1 16">Cytoplasm</location>
    </subcellularLocation>
</comment>
<keyword evidence="12 16" id="KW-0239">DNA-directed DNA polymerase</keyword>
<dbReference type="GO" id="GO:0009432">
    <property type="term" value="P:SOS response"/>
    <property type="evidence" value="ECO:0007669"/>
    <property type="project" value="TreeGrafter"/>
</dbReference>
<keyword evidence="11 16" id="KW-0460">Magnesium</keyword>
<sequence length="397" mass="44222">MTILHVDMDAFYASVEQRDRPELRGKPVIVGGSPTGRGVVSTASYEARKFGVHSAMPTSQALRLCPQAILVRTRMSHYVDVSKRIRDIFNRYTPEVEPLSLDEAFLNVSGCEQLFGTAEKIGRAIKESIWNELNLVASVGVAPNKFLAKLASDLEKPDGFTVIASDRILSTLAPLPISRLWGVGKVTERRFATAQLSTFGDLQRLTVEQSRHLLGNAGEHFWGLARGIDKRRVVSDRQAKSISNETTFPVDIDCADVLQAWLLELTEQVCCRLRTHDQLGRTVQLKLRYSDFHTITRSCSVDSPTDSTDVVWQVAQKLLREAMPTRQLAVRLLGVGITNLDTARPQQLTLFNDEGEPKQVATAQIDSTLDAIRQQFGRSAMRRASLVQHQVDLKRGS</sequence>
<keyword evidence="10 16" id="KW-0227">DNA damage</keyword>
<accession>A0A518G076</accession>
<evidence type="ECO:0000256" key="13">
    <source>
        <dbReference type="ARBA" id="ARBA00023125"/>
    </source>
</evidence>
<evidence type="ECO:0000256" key="4">
    <source>
        <dbReference type="ARBA" id="ARBA00022457"/>
    </source>
</evidence>
<dbReference type="PROSITE" id="PS50173">
    <property type="entry name" value="UMUC"/>
    <property type="match status" value="1"/>
</dbReference>
<dbReference type="Pfam" id="PF11798">
    <property type="entry name" value="IMS_HHH"/>
    <property type="match status" value="1"/>
</dbReference>
<dbReference type="EC" id="2.7.7.7" evidence="16"/>
<dbReference type="GO" id="GO:0000287">
    <property type="term" value="F:magnesium ion binding"/>
    <property type="evidence" value="ECO:0007669"/>
    <property type="project" value="UniProtKB-UniRule"/>
</dbReference>
<dbReference type="CDD" id="cd03586">
    <property type="entry name" value="PolY_Pol_IV_kappa"/>
    <property type="match status" value="1"/>
</dbReference>
<gene>
    <name evidence="16 18" type="primary">dinB</name>
    <name evidence="18" type="ORF">Q31a_02780</name>
</gene>
<feature type="binding site" evidence="16">
    <location>
        <position position="7"/>
    </location>
    <ligand>
        <name>Mg(2+)</name>
        <dbReference type="ChEBI" id="CHEBI:18420"/>
    </ligand>
</feature>
<dbReference type="GO" id="GO:0042276">
    <property type="term" value="P:error-prone translesion synthesis"/>
    <property type="evidence" value="ECO:0007669"/>
    <property type="project" value="TreeGrafter"/>
</dbReference>
<keyword evidence="19" id="KW-1185">Reference proteome</keyword>
<dbReference type="HAMAP" id="MF_01113">
    <property type="entry name" value="DNApol_IV"/>
    <property type="match status" value="1"/>
</dbReference>
<comment type="subunit">
    <text evidence="3 16">Monomer.</text>
</comment>
<evidence type="ECO:0000313" key="19">
    <source>
        <dbReference type="Proteomes" id="UP000318017"/>
    </source>
</evidence>
<dbReference type="FunFam" id="3.40.1170.60:FF:000001">
    <property type="entry name" value="DNA polymerase IV"/>
    <property type="match status" value="1"/>
</dbReference>
<feature type="binding site" evidence="16">
    <location>
        <position position="102"/>
    </location>
    <ligand>
        <name>Mg(2+)</name>
        <dbReference type="ChEBI" id="CHEBI:18420"/>
    </ligand>
</feature>
<evidence type="ECO:0000256" key="9">
    <source>
        <dbReference type="ARBA" id="ARBA00022723"/>
    </source>
</evidence>
<keyword evidence="8 16" id="KW-0235">DNA replication</keyword>
<dbReference type="PANTHER" id="PTHR11076">
    <property type="entry name" value="DNA REPAIR POLYMERASE UMUC / TRANSFERASE FAMILY MEMBER"/>
    <property type="match status" value="1"/>
</dbReference>
<dbReference type="GO" id="GO:0003887">
    <property type="term" value="F:DNA-directed DNA polymerase activity"/>
    <property type="evidence" value="ECO:0007669"/>
    <property type="project" value="UniProtKB-UniRule"/>
</dbReference>
<keyword evidence="14 16" id="KW-0234">DNA repair</keyword>
<dbReference type="InterPro" id="IPR036775">
    <property type="entry name" value="DNA_pol_Y-fam_lit_finger_sf"/>
</dbReference>
<evidence type="ECO:0000259" key="17">
    <source>
        <dbReference type="PROSITE" id="PS50173"/>
    </source>
</evidence>
<keyword evidence="5 16" id="KW-0963">Cytoplasm</keyword>
<dbReference type="RefSeq" id="WP_145072841.1">
    <property type="nucleotide sequence ID" value="NZ_CP036298.1"/>
</dbReference>
<name>A0A518G076_9BACT</name>
<comment type="cofactor">
    <cofactor evidence="16">
        <name>Mg(2+)</name>
        <dbReference type="ChEBI" id="CHEBI:18420"/>
    </cofactor>
    <text evidence="16">Binds 2 magnesium ions per subunit.</text>
</comment>
<dbReference type="FunFam" id="3.30.1490.100:FF:000004">
    <property type="entry name" value="DNA polymerase IV"/>
    <property type="match status" value="1"/>
</dbReference>
<dbReference type="GO" id="GO:0006261">
    <property type="term" value="P:DNA-templated DNA replication"/>
    <property type="evidence" value="ECO:0007669"/>
    <property type="project" value="UniProtKB-UniRule"/>
</dbReference>
<evidence type="ECO:0000256" key="8">
    <source>
        <dbReference type="ARBA" id="ARBA00022705"/>
    </source>
</evidence>
<dbReference type="Gene3D" id="3.40.1170.60">
    <property type="match status" value="1"/>
</dbReference>
<comment type="function">
    <text evidence="16">Poorly processive, error-prone DNA polymerase involved in untargeted mutagenesis. Copies undamaged DNA at stalled replication forks, which arise in vivo from mismatched or misaligned primer ends. These misaligned primers can be extended by PolIV. Exhibits no 3'-5' exonuclease (proofreading) activity. May be involved in translesional synthesis, in conjunction with the beta clamp from PolIII.</text>
</comment>
<dbReference type="Gene3D" id="1.10.150.20">
    <property type="entry name" value="5' to 3' exonuclease, C-terminal subdomain"/>
    <property type="match status" value="1"/>
</dbReference>
<dbReference type="NCBIfam" id="NF002882">
    <property type="entry name" value="PRK03348.1"/>
    <property type="match status" value="1"/>
</dbReference>
<evidence type="ECO:0000256" key="14">
    <source>
        <dbReference type="ARBA" id="ARBA00023204"/>
    </source>
</evidence>
<evidence type="ECO:0000256" key="1">
    <source>
        <dbReference type="ARBA" id="ARBA00004496"/>
    </source>
</evidence>
<keyword evidence="6 16" id="KW-0808">Transferase</keyword>
<evidence type="ECO:0000256" key="3">
    <source>
        <dbReference type="ARBA" id="ARBA00011245"/>
    </source>
</evidence>
<dbReference type="KEGG" id="ahel:Q31a_02780"/>
<feature type="domain" description="UmuC" evidence="17">
    <location>
        <begin position="3"/>
        <end position="184"/>
    </location>
</feature>
<dbReference type="EMBL" id="CP036298">
    <property type="protein sequence ID" value="QDV21999.1"/>
    <property type="molecule type" value="Genomic_DNA"/>
</dbReference>
<evidence type="ECO:0000256" key="5">
    <source>
        <dbReference type="ARBA" id="ARBA00022490"/>
    </source>
</evidence>
<protein>
    <recommendedName>
        <fullName evidence="16">DNA polymerase IV</fullName>
        <shortName evidence="16">Pol IV</shortName>
        <ecNumber evidence="16">2.7.7.7</ecNumber>
    </recommendedName>
</protein>
<comment type="similarity">
    <text evidence="2 16">Belongs to the DNA polymerase type-Y family.</text>
</comment>
<dbReference type="GO" id="GO:0003684">
    <property type="term" value="F:damaged DNA binding"/>
    <property type="evidence" value="ECO:0007669"/>
    <property type="project" value="InterPro"/>
</dbReference>
<dbReference type="GO" id="GO:0006281">
    <property type="term" value="P:DNA repair"/>
    <property type="evidence" value="ECO:0007669"/>
    <property type="project" value="UniProtKB-UniRule"/>
</dbReference>
<organism evidence="18 19">
    <name type="scientific">Aureliella helgolandensis</name>
    <dbReference type="NCBI Taxonomy" id="2527968"/>
    <lineage>
        <taxon>Bacteria</taxon>
        <taxon>Pseudomonadati</taxon>
        <taxon>Planctomycetota</taxon>
        <taxon>Planctomycetia</taxon>
        <taxon>Pirellulales</taxon>
        <taxon>Pirellulaceae</taxon>
        <taxon>Aureliella</taxon>
    </lineage>
</organism>
<keyword evidence="9 16" id="KW-0479">Metal-binding</keyword>
<dbReference type="InterPro" id="IPR024728">
    <property type="entry name" value="PolY_HhH_motif"/>
</dbReference>
<keyword evidence="7 16" id="KW-0548">Nucleotidyltransferase</keyword>
<proteinExistence type="inferred from homology"/>
<dbReference type="NCBIfam" id="NF002751">
    <property type="entry name" value="PRK02794.1"/>
    <property type="match status" value="1"/>
</dbReference>
<keyword evidence="13 16" id="KW-0238">DNA-binding</keyword>
<reference evidence="18 19" key="1">
    <citation type="submission" date="2019-02" db="EMBL/GenBank/DDBJ databases">
        <title>Deep-cultivation of Planctomycetes and their phenomic and genomic characterization uncovers novel biology.</title>
        <authorList>
            <person name="Wiegand S."/>
            <person name="Jogler M."/>
            <person name="Boedeker C."/>
            <person name="Pinto D."/>
            <person name="Vollmers J."/>
            <person name="Rivas-Marin E."/>
            <person name="Kohn T."/>
            <person name="Peeters S.H."/>
            <person name="Heuer A."/>
            <person name="Rast P."/>
            <person name="Oberbeckmann S."/>
            <person name="Bunk B."/>
            <person name="Jeske O."/>
            <person name="Meyerdierks A."/>
            <person name="Storesund J.E."/>
            <person name="Kallscheuer N."/>
            <person name="Luecker S."/>
            <person name="Lage O.M."/>
            <person name="Pohl T."/>
            <person name="Merkel B.J."/>
            <person name="Hornburger P."/>
            <person name="Mueller R.-W."/>
            <person name="Bruemmer F."/>
            <person name="Labrenz M."/>
            <person name="Spormann A.M."/>
            <person name="Op den Camp H."/>
            <person name="Overmann J."/>
            <person name="Amann R."/>
            <person name="Jetten M.S.M."/>
            <person name="Mascher T."/>
            <person name="Medema M.H."/>
            <person name="Devos D.P."/>
            <person name="Kaster A.-K."/>
            <person name="Ovreas L."/>
            <person name="Rohde M."/>
            <person name="Galperin M.Y."/>
            <person name="Jogler C."/>
        </authorList>
    </citation>
    <scope>NUCLEOTIDE SEQUENCE [LARGE SCALE GENOMIC DNA]</scope>
    <source>
        <strain evidence="18 19">Q31a</strain>
    </source>
</reference>
<dbReference type="SUPFAM" id="SSF100879">
    <property type="entry name" value="Lesion bypass DNA polymerase (Y-family), little finger domain"/>
    <property type="match status" value="1"/>
</dbReference>
<dbReference type="GO" id="GO:0005829">
    <property type="term" value="C:cytosol"/>
    <property type="evidence" value="ECO:0007669"/>
    <property type="project" value="TreeGrafter"/>
</dbReference>
<feature type="site" description="Substrate discrimination" evidence="16">
    <location>
        <position position="12"/>
    </location>
</feature>
<evidence type="ECO:0000256" key="11">
    <source>
        <dbReference type="ARBA" id="ARBA00022842"/>
    </source>
</evidence>
<evidence type="ECO:0000256" key="6">
    <source>
        <dbReference type="ARBA" id="ARBA00022679"/>
    </source>
</evidence>
<evidence type="ECO:0000256" key="15">
    <source>
        <dbReference type="ARBA" id="ARBA00049244"/>
    </source>
</evidence>
<dbReference type="InterPro" id="IPR043502">
    <property type="entry name" value="DNA/RNA_pol_sf"/>
</dbReference>
<dbReference type="InterPro" id="IPR043128">
    <property type="entry name" value="Rev_trsase/Diguanyl_cyclase"/>
</dbReference>
<evidence type="ECO:0000256" key="10">
    <source>
        <dbReference type="ARBA" id="ARBA00022763"/>
    </source>
</evidence>
<dbReference type="PANTHER" id="PTHR11076:SF33">
    <property type="entry name" value="DNA POLYMERASE KAPPA"/>
    <property type="match status" value="1"/>
</dbReference>
<dbReference type="NCBIfam" id="NF002677">
    <property type="entry name" value="PRK02406.1"/>
    <property type="match status" value="1"/>
</dbReference>
<evidence type="ECO:0000256" key="2">
    <source>
        <dbReference type="ARBA" id="ARBA00010945"/>
    </source>
</evidence>
<dbReference type="InterPro" id="IPR001126">
    <property type="entry name" value="UmuC"/>
</dbReference>
<evidence type="ECO:0000256" key="16">
    <source>
        <dbReference type="HAMAP-Rule" id="MF_01113"/>
    </source>
</evidence>
<dbReference type="Gene3D" id="3.30.1490.100">
    <property type="entry name" value="DNA polymerase, Y-family, little finger domain"/>
    <property type="match status" value="1"/>
</dbReference>
<evidence type="ECO:0000256" key="7">
    <source>
        <dbReference type="ARBA" id="ARBA00022695"/>
    </source>
</evidence>
<dbReference type="InterPro" id="IPR050116">
    <property type="entry name" value="DNA_polymerase-Y"/>
</dbReference>
<comment type="catalytic activity">
    <reaction evidence="15 16">
        <text>DNA(n) + a 2'-deoxyribonucleoside 5'-triphosphate = DNA(n+1) + diphosphate</text>
        <dbReference type="Rhea" id="RHEA:22508"/>
        <dbReference type="Rhea" id="RHEA-COMP:17339"/>
        <dbReference type="Rhea" id="RHEA-COMP:17340"/>
        <dbReference type="ChEBI" id="CHEBI:33019"/>
        <dbReference type="ChEBI" id="CHEBI:61560"/>
        <dbReference type="ChEBI" id="CHEBI:173112"/>
        <dbReference type="EC" id="2.7.7.7"/>
    </reaction>
</comment>
<dbReference type="SUPFAM" id="SSF56672">
    <property type="entry name" value="DNA/RNA polymerases"/>
    <property type="match status" value="1"/>
</dbReference>
<evidence type="ECO:0000256" key="12">
    <source>
        <dbReference type="ARBA" id="ARBA00022932"/>
    </source>
</evidence>
<dbReference type="Pfam" id="PF11799">
    <property type="entry name" value="IMS_C"/>
    <property type="match status" value="1"/>
</dbReference>
<keyword evidence="4 16" id="KW-0515">Mutator protein</keyword>